<keyword evidence="7" id="KW-1185">Reference proteome</keyword>
<dbReference type="PROSITE" id="PS51700">
    <property type="entry name" value="SEPARIN"/>
    <property type="match status" value="1"/>
</dbReference>
<feature type="domain" description="Peptidase C50" evidence="5">
    <location>
        <begin position="1281"/>
        <end position="1376"/>
    </location>
</feature>
<dbReference type="GO" id="GO:0006508">
    <property type="term" value="P:proteolysis"/>
    <property type="evidence" value="ECO:0007669"/>
    <property type="project" value="InterPro"/>
</dbReference>
<dbReference type="GO" id="GO:0051307">
    <property type="term" value="P:meiotic chromosome separation"/>
    <property type="evidence" value="ECO:0007669"/>
    <property type="project" value="TreeGrafter"/>
</dbReference>
<dbReference type="PANTHER" id="PTHR12792:SF0">
    <property type="entry name" value="SEPARIN"/>
    <property type="match status" value="1"/>
</dbReference>
<evidence type="ECO:0000256" key="4">
    <source>
        <dbReference type="ARBA" id="ARBA00022829"/>
    </source>
</evidence>
<comment type="catalytic activity">
    <reaction evidence="1">
        <text>All bonds known to be hydrolyzed by this endopeptidase have arginine in P1 and an acidic residue in P4. P6 is often occupied by an acidic residue or by a hydroxy-amino-acid residue, the phosphorylation of which enhances cleavage.</text>
        <dbReference type="EC" id="3.4.22.49"/>
    </reaction>
</comment>
<evidence type="ECO:0000256" key="3">
    <source>
        <dbReference type="ARBA" id="ARBA00022801"/>
    </source>
</evidence>
<sequence>MEDTTDIATAFRKLKGRGDCDDNEYIISLTTLLINHLKTQEKLPYDIISQYIDLITKMNCKAVTSDKVIDLISNLRTQKDISKLILPLIQITLKKMDQFHNIDHNDQSLLTMDKITKLKYIKLELSLLRILTETKSSVQEHLKDLVDGYTSSSIFFKCITEQHKDPIPEYFELTSIFIELSMSVKTIHRLIFLITAAHYSIYTGSPKQELFIRISKEGLKMLSKSRTMVYKNTYSLLHQLNETCKERNISTTHLDDLLKEFETQTPIERNSNEKINSKDIIQPLNEMSISLTDIPTNTTIGVPNLKSLDFNDLNDLKSAYKYVSGLSDGNDYKLSAFQFDIIMMNCKRVDINNENAVLVHTILNTTFNFFNKDGESKRLRNCSKLFFYHGNKLLKQNPIASLPFWESFISCEKQLATNQLDLQITQKRLNFITSNEMDASNFEIAMHIQLMFVNKTISNRLHPQQYIELLKQNYGPFNILQTILKSHYLALKRLKSKTEYSDYEFQIIEMLIQTLRYHELFNYSSELINLYLTNRKKYLSVSKLATIYSMLLDSQLCLDQYDLGESTITQNNYYLEKKVETFEEMDFALNTLRFTAVSQSKHSSKLMEKIYDTFTTSERFSISKQTEQYSAVNLLILYAKFCQIVGESWDSTNIRSVSNFTRSITIFQSIFKNFLLPGSNASTLNVCFKYTLKMKFSYMMLECYNGILQKYSCLGFAKEINYYLNELSAFITIQPSLNIQYNYNLKLMEFYLLKNAVDEASIYYQKIKQQYETIICDDNLLLEINSLVAIENYARKSKDMKLALTATQKLDNTIFNYLKSRTTTPYKYHTTITKWIEAIKRRYQYLCEGDLNDYKLAIDKNILLYVEYHNCLKDLKEKTLSGLICCYPMVDNDSLECASSENFKRLKTCNDKLVIDFENSFNNSSVELASYTLNMIITSFVNMLNCDKKVEIHEELSKLVSVNDNFKYASFLSEKLNASTNFKKNQTLPEITDDIFKLDQNLTMSLSCNISEILPANWTIITIDYVPSINSLMITKQTKEFKKPLFINLTLDSSDGKASYENIQQELKDIVEESDRTTHFEVTSKIKTMDQKIQWWETRKNLDARLERLLLDIDEHWFGGFNSIFNPLNGSTEDFRYVKKCIKSMLSTAQVSVEVINSVDQLHPGIFQLFLNTDEIKSTSKLRRLLKLLFEMLDQKQIISDENILKKSMLQLKKDIMSTKSRPKQSENGHIVLIPGNGCLNLPWESIPSLRKRSVTRMPTLQQLKLYLTQYKNLLDDGISSDTGYYVINPGGDLKRTEENLAPKFKFLDGWNGVIGAPPTEMELMKAFDTNGLYIYAGHGGGEQFVKSKTIKARNKIPPTLLLGCSSGALKGEGFVYPYGTAYNYIMGGCPMLLVNLWDVTDKDIDTFTVEMLTNWGFFVDYDSLDPFDLNATSETLPESVAKSRDICKLKYLNGAAPVVYGLPLRLESNQ</sequence>
<keyword evidence="4" id="KW-0159">Chromosome partition</keyword>
<dbReference type="Pfam" id="PF03568">
    <property type="entry name" value="Separin_C"/>
    <property type="match status" value="1"/>
</dbReference>
<evidence type="ECO:0000259" key="5">
    <source>
        <dbReference type="PROSITE" id="PS51700"/>
    </source>
</evidence>
<evidence type="ECO:0000256" key="1">
    <source>
        <dbReference type="ARBA" id="ARBA00000451"/>
    </source>
</evidence>
<dbReference type="STRING" id="52247.A0A4V4NG91"/>
<dbReference type="PANTHER" id="PTHR12792">
    <property type="entry name" value="EXTRA SPINDLE POLES 1-RELATED"/>
    <property type="match status" value="1"/>
</dbReference>
<comment type="caution">
    <text evidence="6">The sequence shown here is derived from an EMBL/GenBank/DDBJ whole genome shotgun (WGS) entry which is preliminary data.</text>
</comment>
<evidence type="ECO:0000313" key="6">
    <source>
        <dbReference type="EMBL" id="TID31060.1"/>
    </source>
</evidence>
<dbReference type="Proteomes" id="UP000307173">
    <property type="component" value="Unassembled WGS sequence"/>
</dbReference>
<reference evidence="6 7" key="1">
    <citation type="journal article" date="2019" name="Front. Genet.">
        <title>Whole-Genome Sequencing of the Opportunistic Yeast Pathogen Candida inconspicua Uncovers Its Hybrid Origin.</title>
        <authorList>
            <person name="Mixao V."/>
            <person name="Hansen A.P."/>
            <person name="Saus E."/>
            <person name="Boekhout T."/>
            <person name="Lass-Florl C."/>
            <person name="Gabaldon T."/>
        </authorList>
    </citation>
    <scope>NUCLEOTIDE SEQUENCE [LARGE SCALE GENOMIC DNA]</scope>
    <source>
        <strain evidence="6 7">CBS 180</strain>
    </source>
</reference>
<protein>
    <recommendedName>
        <fullName evidence="2">separase</fullName>
        <ecNumber evidence="2">3.4.22.49</ecNumber>
    </recommendedName>
</protein>
<accession>A0A4V4NG91</accession>
<dbReference type="OrthoDB" id="10255632at2759"/>
<dbReference type="GO" id="GO:0004197">
    <property type="term" value="F:cysteine-type endopeptidase activity"/>
    <property type="evidence" value="ECO:0007669"/>
    <property type="project" value="InterPro"/>
</dbReference>
<dbReference type="GO" id="GO:0005634">
    <property type="term" value="C:nucleus"/>
    <property type="evidence" value="ECO:0007669"/>
    <property type="project" value="InterPro"/>
</dbReference>
<dbReference type="GO" id="GO:0044732">
    <property type="term" value="C:mitotic spindle pole body"/>
    <property type="evidence" value="ECO:0007669"/>
    <property type="project" value="TreeGrafter"/>
</dbReference>
<gene>
    <name evidence="6" type="ORF">CANINC_000304</name>
</gene>
<proteinExistence type="predicted"/>
<dbReference type="EC" id="3.4.22.49" evidence="2"/>
<dbReference type="GO" id="GO:0005737">
    <property type="term" value="C:cytoplasm"/>
    <property type="evidence" value="ECO:0007669"/>
    <property type="project" value="TreeGrafter"/>
</dbReference>
<evidence type="ECO:0000313" key="7">
    <source>
        <dbReference type="Proteomes" id="UP000307173"/>
    </source>
</evidence>
<dbReference type="InterPro" id="IPR005314">
    <property type="entry name" value="Peptidase_C50"/>
</dbReference>
<evidence type="ECO:0000256" key="2">
    <source>
        <dbReference type="ARBA" id="ARBA00012489"/>
    </source>
</evidence>
<name>A0A4V4NG91_9ASCO</name>
<dbReference type="EMBL" id="SELW01000049">
    <property type="protein sequence ID" value="TID31060.1"/>
    <property type="molecule type" value="Genomic_DNA"/>
</dbReference>
<keyword evidence="3" id="KW-0378">Hydrolase</keyword>
<organism evidence="6 7">
    <name type="scientific">Pichia inconspicua</name>
    <dbReference type="NCBI Taxonomy" id="52247"/>
    <lineage>
        <taxon>Eukaryota</taxon>
        <taxon>Fungi</taxon>
        <taxon>Dikarya</taxon>
        <taxon>Ascomycota</taxon>
        <taxon>Saccharomycotina</taxon>
        <taxon>Pichiomycetes</taxon>
        <taxon>Pichiales</taxon>
        <taxon>Pichiaceae</taxon>
        <taxon>Pichia</taxon>
    </lineage>
</organism>
<dbReference type="GO" id="GO:0072686">
    <property type="term" value="C:mitotic spindle"/>
    <property type="evidence" value="ECO:0007669"/>
    <property type="project" value="TreeGrafter"/>
</dbReference>
<dbReference type="InterPro" id="IPR030397">
    <property type="entry name" value="SEPARIN_core_dom"/>
</dbReference>